<sequence length="279" mass="32047">MKIFNLFIFLFFVTTLSNAQEAKQDFYKRSFIAYEGCEDSKDLERCYEISFHEFLAKHINRKALKDSIFFEAKKDTITVSASILYDENGKVVKRHSRISNPASNRIEGLEYLLDSIPTVKPVLDKKNNGVALSTRKLFGFYLNKAKDTIVPIFGYTPSEVPYEIIEKVPVYKGCDESMSNEDLKNCMNDKVVQLISENFRTNLAIKHNLKPGIQRIYVMFKIDKKGRVKDIVARGPHPEIEKEAIRVIKKIPRLKKPGYQRGKPVIVPFSIPIVFAVSD</sequence>
<feature type="domain" description="TonB C-terminal" evidence="2">
    <location>
        <begin position="218"/>
        <end position="276"/>
    </location>
</feature>
<protein>
    <submittedName>
        <fullName evidence="3">Energy transducer TonB</fullName>
    </submittedName>
</protein>
<keyword evidence="4" id="KW-1185">Reference proteome</keyword>
<dbReference type="EMBL" id="JARSBN010000004">
    <property type="protein sequence ID" value="MDG4715848.1"/>
    <property type="molecule type" value="Genomic_DNA"/>
</dbReference>
<evidence type="ECO:0000313" key="4">
    <source>
        <dbReference type="Proteomes" id="UP001529085"/>
    </source>
</evidence>
<dbReference type="RefSeq" id="WP_278005304.1">
    <property type="nucleotide sequence ID" value="NZ_JARSBN010000004.1"/>
</dbReference>
<dbReference type="InterPro" id="IPR037682">
    <property type="entry name" value="TonB_C"/>
</dbReference>
<dbReference type="Gene3D" id="3.30.1150.10">
    <property type="match status" value="1"/>
</dbReference>
<feature type="chain" id="PRO_5046390392" evidence="1">
    <location>
        <begin position="20"/>
        <end position="279"/>
    </location>
</feature>
<comment type="caution">
    <text evidence="3">The sequence shown here is derived from an EMBL/GenBank/DDBJ whole genome shotgun (WGS) entry which is preliminary data.</text>
</comment>
<dbReference type="Pfam" id="PF03544">
    <property type="entry name" value="TonB_C"/>
    <property type="match status" value="1"/>
</dbReference>
<evidence type="ECO:0000259" key="2">
    <source>
        <dbReference type="Pfam" id="PF03544"/>
    </source>
</evidence>
<reference evidence="3 4" key="1">
    <citation type="submission" date="2023-03" db="EMBL/GenBank/DDBJ databases">
        <title>Strain YYF002 represents a novel species in the genus Winogradskyella isolated from seawater.</title>
        <authorList>
            <person name="Fu Z.-Y."/>
        </authorList>
    </citation>
    <scope>NUCLEOTIDE SEQUENCE [LARGE SCALE GENOMIC DNA]</scope>
    <source>
        <strain evidence="3 4">YYF002</strain>
    </source>
</reference>
<keyword evidence="1" id="KW-0732">Signal</keyword>
<evidence type="ECO:0000313" key="3">
    <source>
        <dbReference type="EMBL" id="MDG4715848.1"/>
    </source>
</evidence>
<gene>
    <name evidence="3" type="ORF">P7122_08190</name>
</gene>
<dbReference type="Proteomes" id="UP001529085">
    <property type="component" value="Unassembled WGS sequence"/>
</dbReference>
<evidence type="ECO:0000256" key="1">
    <source>
        <dbReference type="SAM" id="SignalP"/>
    </source>
</evidence>
<organism evidence="3 4">
    <name type="scientific">Winogradskyella marincola</name>
    <dbReference type="NCBI Taxonomy" id="3037795"/>
    <lineage>
        <taxon>Bacteria</taxon>
        <taxon>Pseudomonadati</taxon>
        <taxon>Bacteroidota</taxon>
        <taxon>Flavobacteriia</taxon>
        <taxon>Flavobacteriales</taxon>
        <taxon>Flavobacteriaceae</taxon>
        <taxon>Winogradskyella</taxon>
    </lineage>
</organism>
<name>A0ABT6G1G4_9FLAO</name>
<feature type="signal peptide" evidence="1">
    <location>
        <begin position="1"/>
        <end position="19"/>
    </location>
</feature>
<accession>A0ABT6G1G4</accession>
<dbReference type="SUPFAM" id="SSF74653">
    <property type="entry name" value="TolA/TonB C-terminal domain"/>
    <property type="match status" value="1"/>
</dbReference>
<proteinExistence type="predicted"/>